<keyword evidence="3" id="KW-0325">Glycoprotein</keyword>
<dbReference type="GO" id="GO:0005576">
    <property type="term" value="C:extracellular region"/>
    <property type="evidence" value="ECO:0007669"/>
    <property type="project" value="TreeGrafter"/>
</dbReference>
<gene>
    <name evidence="7" type="primary">si:ch211-284e20.8</name>
</gene>
<dbReference type="Pfam" id="PF00031">
    <property type="entry name" value="Cystatin"/>
    <property type="match status" value="1"/>
</dbReference>
<dbReference type="Proteomes" id="UP000472267">
    <property type="component" value="Chromosome 23"/>
</dbReference>
<name>A0A672FAI7_SALFA</name>
<feature type="domain" description="Cystatin fetuin-B-type" evidence="6">
    <location>
        <begin position="138"/>
        <end position="262"/>
    </location>
</feature>
<evidence type="ECO:0000256" key="3">
    <source>
        <dbReference type="ARBA" id="ARBA00023180"/>
    </source>
</evidence>
<evidence type="ECO:0000313" key="7">
    <source>
        <dbReference type="Ensembl" id="ENSSFAP00005002637.1"/>
    </source>
</evidence>
<keyword evidence="1 5" id="KW-0732">Signal</keyword>
<keyword evidence="2" id="KW-1015">Disulfide bond</keyword>
<dbReference type="OrthoDB" id="9941887at2759"/>
<dbReference type="InterPro" id="IPR025764">
    <property type="entry name" value="Cystatin_Fetuin_B"/>
</dbReference>
<dbReference type="CDD" id="cd00042">
    <property type="entry name" value="CY"/>
    <property type="match status" value="1"/>
</dbReference>
<feature type="signal peptide" evidence="5">
    <location>
        <begin position="1"/>
        <end position="19"/>
    </location>
</feature>
<feature type="compositionally biased region" description="Basic and acidic residues" evidence="4">
    <location>
        <begin position="295"/>
        <end position="304"/>
    </location>
</feature>
<feature type="compositionally biased region" description="Low complexity" evidence="4">
    <location>
        <begin position="305"/>
        <end position="317"/>
    </location>
</feature>
<organism evidence="7 8">
    <name type="scientific">Salarias fasciatus</name>
    <name type="common">Jewelled blenny</name>
    <name type="synonym">Blennius fasciatus</name>
    <dbReference type="NCBI Taxonomy" id="181472"/>
    <lineage>
        <taxon>Eukaryota</taxon>
        <taxon>Metazoa</taxon>
        <taxon>Chordata</taxon>
        <taxon>Craniata</taxon>
        <taxon>Vertebrata</taxon>
        <taxon>Euteleostomi</taxon>
        <taxon>Actinopterygii</taxon>
        <taxon>Neopterygii</taxon>
        <taxon>Teleostei</taxon>
        <taxon>Neoteleostei</taxon>
        <taxon>Acanthomorphata</taxon>
        <taxon>Ovalentaria</taxon>
        <taxon>Blenniimorphae</taxon>
        <taxon>Blenniiformes</taxon>
        <taxon>Blennioidei</taxon>
        <taxon>Blenniidae</taxon>
        <taxon>Salariinae</taxon>
        <taxon>Salarias</taxon>
    </lineage>
</organism>
<feature type="chain" id="PRO_5025470418" evidence="5">
    <location>
        <begin position="20"/>
        <end position="352"/>
    </location>
</feature>
<dbReference type="InParanoid" id="A0A672FAI7"/>
<dbReference type="OMA" id="NCQFAHR"/>
<dbReference type="GO" id="GO:0004869">
    <property type="term" value="F:cysteine-type endopeptidase inhibitor activity"/>
    <property type="evidence" value="ECO:0007669"/>
    <property type="project" value="InterPro"/>
</dbReference>
<dbReference type="InterPro" id="IPR000010">
    <property type="entry name" value="Cystatin_dom"/>
</dbReference>
<dbReference type="PROSITE" id="PS51530">
    <property type="entry name" value="CYSTATIN_FETUIN_B"/>
    <property type="match status" value="1"/>
</dbReference>
<feature type="region of interest" description="Disordered" evidence="4">
    <location>
        <begin position="284"/>
        <end position="352"/>
    </location>
</feature>
<protein>
    <submittedName>
        <fullName evidence="7">Fetuin-B-like</fullName>
    </submittedName>
</protein>
<dbReference type="PANTHER" id="PTHR13814">
    <property type="entry name" value="FETUIN"/>
    <property type="match status" value="1"/>
</dbReference>
<evidence type="ECO:0000256" key="5">
    <source>
        <dbReference type="SAM" id="SignalP"/>
    </source>
</evidence>
<reference evidence="7" key="1">
    <citation type="submission" date="2019-06" db="EMBL/GenBank/DDBJ databases">
        <authorList>
            <consortium name="Wellcome Sanger Institute Data Sharing"/>
        </authorList>
    </citation>
    <scope>NUCLEOTIDE SEQUENCE [LARGE SCALE GENOMIC DNA]</scope>
</reference>
<evidence type="ECO:0000256" key="2">
    <source>
        <dbReference type="ARBA" id="ARBA00023157"/>
    </source>
</evidence>
<sequence length="352" mass="39098">MRAYLLLLCLALLQQEARSSPDPSDCSSPDAVRVAEEALQQINQDRTNGYIWGLNRLYDVFHSPDKEKGGVFYKLTIDVLETRCHIISRKPWKDCEVRSIGDIPVYGECEVSAHVDSEVKLQSYSCAIRQVPAIEVVGVCPDCPTADNLDEPIVKETANLSLQMFNKDSKLGNYFALESITRASSQWVVGPAYFVDFTIVETVCSKGTDPGELGSCPPMDCQFAHRGFCRGSHVTQEEMFEIRRPVGKKDSSFQNPVQVTCEIYEPKAATEEETVHAKADAEHTEYQHHNHTHLHPHEHTHSDTDSSSGATSKPPSSLGTVVEKPASPRSAPSARACPGPHRHRMGLDRLRL</sequence>
<dbReference type="Ensembl" id="ENSSFAT00005002855.1">
    <property type="protein sequence ID" value="ENSSFAP00005002637.1"/>
    <property type="gene ID" value="ENSSFAG00005001862.1"/>
</dbReference>
<dbReference type="SMART" id="SM00043">
    <property type="entry name" value="CY"/>
    <property type="match status" value="2"/>
</dbReference>
<accession>A0A672FAI7</accession>
<reference evidence="7" key="2">
    <citation type="submission" date="2025-08" db="UniProtKB">
        <authorList>
            <consortium name="Ensembl"/>
        </authorList>
    </citation>
    <scope>IDENTIFICATION</scope>
</reference>
<dbReference type="AlphaFoldDB" id="A0A672FAI7"/>
<dbReference type="InterPro" id="IPR046350">
    <property type="entry name" value="Cystatin_sf"/>
</dbReference>
<evidence type="ECO:0000259" key="6">
    <source>
        <dbReference type="PROSITE" id="PS51530"/>
    </source>
</evidence>
<dbReference type="SUPFAM" id="SSF54403">
    <property type="entry name" value="Cystatin/monellin"/>
    <property type="match status" value="2"/>
</dbReference>
<evidence type="ECO:0000256" key="4">
    <source>
        <dbReference type="SAM" id="MobiDB-lite"/>
    </source>
</evidence>
<dbReference type="Gene3D" id="3.10.450.10">
    <property type="match status" value="2"/>
</dbReference>
<dbReference type="PANTHER" id="PTHR13814:SF17">
    <property type="entry name" value="FETUIN-B PRECURSOR"/>
    <property type="match status" value="1"/>
</dbReference>
<reference evidence="7" key="3">
    <citation type="submission" date="2025-09" db="UniProtKB">
        <authorList>
            <consortium name="Ensembl"/>
        </authorList>
    </citation>
    <scope>IDENTIFICATION</scope>
</reference>
<feature type="compositionally biased region" description="Low complexity" evidence="4">
    <location>
        <begin position="325"/>
        <end position="336"/>
    </location>
</feature>
<proteinExistence type="predicted"/>
<dbReference type="InterPro" id="IPR050735">
    <property type="entry name" value="Kininogen_Fetuin_HRG"/>
</dbReference>
<evidence type="ECO:0000313" key="8">
    <source>
        <dbReference type="Proteomes" id="UP000472267"/>
    </source>
</evidence>
<evidence type="ECO:0000256" key="1">
    <source>
        <dbReference type="ARBA" id="ARBA00022729"/>
    </source>
</evidence>
<keyword evidence="8" id="KW-1185">Reference proteome</keyword>